<dbReference type="UniPathway" id="UPA00139">
    <property type="reaction ID" value="UER00339"/>
</dbReference>
<evidence type="ECO:0000256" key="8">
    <source>
        <dbReference type="ARBA" id="ARBA00023004"/>
    </source>
</evidence>
<evidence type="ECO:0000256" key="2">
    <source>
        <dbReference type="ARBA" id="ARBA00004704"/>
    </source>
</evidence>
<evidence type="ECO:0000313" key="13">
    <source>
        <dbReference type="Proteomes" id="UP000051952"/>
    </source>
</evidence>
<dbReference type="OrthoDB" id="1689029at2759"/>
<dbReference type="PANTHER" id="PTHR11056:SF0">
    <property type="entry name" value="HOMOGENTISATE 1,2-DIOXYGENASE"/>
    <property type="match status" value="1"/>
</dbReference>
<evidence type="ECO:0000256" key="3">
    <source>
        <dbReference type="ARBA" id="ARBA00007757"/>
    </source>
</evidence>
<dbReference type="InterPro" id="IPR011051">
    <property type="entry name" value="RmlC_Cupin_sf"/>
</dbReference>
<evidence type="ECO:0000256" key="5">
    <source>
        <dbReference type="ARBA" id="ARBA00022723"/>
    </source>
</evidence>
<dbReference type="CDD" id="cd07000">
    <property type="entry name" value="cupin_HGO_N"/>
    <property type="match status" value="1"/>
</dbReference>
<dbReference type="InterPro" id="IPR046451">
    <property type="entry name" value="HgmA_C"/>
</dbReference>
<dbReference type="GO" id="GO:0004411">
    <property type="term" value="F:homogentisate 1,2-dioxygenase activity"/>
    <property type="evidence" value="ECO:0007669"/>
    <property type="project" value="UniProtKB-EC"/>
</dbReference>
<dbReference type="InterPro" id="IPR014710">
    <property type="entry name" value="RmlC-like_jellyroll"/>
</dbReference>
<dbReference type="Gene3D" id="2.60.120.10">
    <property type="entry name" value="Jelly Rolls"/>
    <property type="match status" value="1"/>
</dbReference>
<sequence>MNIKGILRSRLKSEFPPFAHLVIIKTIKSPILEAPTANDSLISNMSTSNAELKYMNGFRNFHETEALKGALPPFGNTPQKVAYGLYAEQINFTAFTKKKEANLRAWTYRIRPAAPHHGYKPYDGTPISQCEPTIVTPERTRWNPKPMPTTPTDFVHGMHPYCGAGDPSMKAGLRIYVYSCNANMVDSSYCCSDGEMLIVPQLGTLAITTEMGKMDVPSGFIAVIPRGIRFSVDVPADTGARGYIAEAFDSNFDLPPRGVIGANGLSNERDFETPVAWYEDRDEIKFRCFTKFCDKVFVFEQDHSPFDVVAWHGNCAPYRYDLSKFCVVNSVSFDHLDPSIFCVLTAQTAEPGVASCD</sequence>
<organism evidence="12 13">
    <name type="scientific">Bodo saltans</name>
    <name type="common">Flagellated protozoan</name>
    <dbReference type="NCBI Taxonomy" id="75058"/>
    <lineage>
        <taxon>Eukaryota</taxon>
        <taxon>Discoba</taxon>
        <taxon>Euglenozoa</taxon>
        <taxon>Kinetoplastea</taxon>
        <taxon>Metakinetoplastina</taxon>
        <taxon>Eubodonida</taxon>
        <taxon>Bodonidae</taxon>
        <taxon>Bodo</taxon>
    </lineage>
</organism>
<feature type="domain" description="Homogentisate 1,2-dioxygenase C-terminal" evidence="10">
    <location>
        <begin position="323"/>
        <end position="357"/>
    </location>
</feature>
<dbReference type="GO" id="GO:0005737">
    <property type="term" value="C:cytoplasm"/>
    <property type="evidence" value="ECO:0007669"/>
    <property type="project" value="TreeGrafter"/>
</dbReference>
<dbReference type="SUPFAM" id="SSF51182">
    <property type="entry name" value="RmlC-like cupins"/>
    <property type="match status" value="1"/>
</dbReference>
<comment type="pathway">
    <text evidence="2">Amino-acid degradation; L-phenylalanine degradation; acetoacetate and fumarate from L-phenylalanine: step 4/6.</text>
</comment>
<dbReference type="Pfam" id="PF20510">
    <property type="entry name" value="HgmA_N"/>
    <property type="match status" value="1"/>
</dbReference>
<dbReference type="InterPro" id="IPR046452">
    <property type="entry name" value="HgmA_N"/>
</dbReference>
<evidence type="ECO:0000256" key="6">
    <source>
        <dbReference type="ARBA" id="ARBA00022964"/>
    </source>
</evidence>
<evidence type="ECO:0000256" key="9">
    <source>
        <dbReference type="PIRSR" id="PIRSR605708-1"/>
    </source>
</evidence>
<comment type="similarity">
    <text evidence="3">Belongs to the homogentisate dioxygenase family.</text>
</comment>
<name>A0A0S4J710_BODSA</name>
<evidence type="ECO:0000256" key="1">
    <source>
        <dbReference type="ARBA" id="ARBA00001962"/>
    </source>
</evidence>
<feature type="domain" description="Homogentisate 1,2-dioxygenase N-terminal" evidence="11">
    <location>
        <begin position="53"/>
        <end position="322"/>
    </location>
</feature>
<dbReference type="GO" id="GO:0046872">
    <property type="term" value="F:metal ion binding"/>
    <property type="evidence" value="ECO:0007669"/>
    <property type="project" value="UniProtKB-KW"/>
</dbReference>
<evidence type="ECO:0000259" key="10">
    <source>
        <dbReference type="Pfam" id="PF04209"/>
    </source>
</evidence>
<evidence type="ECO:0000259" key="11">
    <source>
        <dbReference type="Pfam" id="PF20510"/>
    </source>
</evidence>
<dbReference type="Proteomes" id="UP000051952">
    <property type="component" value="Unassembled WGS sequence"/>
</dbReference>
<dbReference type="GO" id="GO:0006559">
    <property type="term" value="P:L-phenylalanine catabolic process"/>
    <property type="evidence" value="ECO:0007669"/>
    <property type="project" value="UniProtKB-UniPathway"/>
</dbReference>
<keyword evidence="5" id="KW-0479">Metal-binding</keyword>
<evidence type="ECO:0000256" key="4">
    <source>
        <dbReference type="ARBA" id="ARBA00013127"/>
    </source>
</evidence>
<keyword evidence="6 12" id="KW-0223">Dioxygenase</keyword>
<dbReference type="InterPro" id="IPR005708">
    <property type="entry name" value="Homogentis_dOase"/>
</dbReference>
<keyword evidence="7" id="KW-0560">Oxidoreductase</keyword>
<dbReference type="EC" id="1.13.11.5" evidence="4"/>
<keyword evidence="13" id="KW-1185">Reference proteome</keyword>
<dbReference type="EMBL" id="CYKH01001477">
    <property type="protein sequence ID" value="CUG87236.1"/>
    <property type="molecule type" value="Genomic_DNA"/>
</dbReference>
<accession>A0A0S4J710</accession>
<dbReference type="Pfam" id="PF04209">
    <property type="entry name" value="HgmA_C"/>
    <property type="match status" value="1"/>
</dbReference>
<comment type="cofactor">
    <cofactor evidence="1">
        <name>Fe cation</name>
        <dbReference type="ChEBI" id="CHEBI:24875"/>
    </cofactor>
</comment>
<feature type="active site" description="Proton acceptor" evidence="9">
    <location>
        <position position="335"/>
    </location>
</feature>
<keyword evidence="8" id="KW-0408">Iron</keyword>
<protein>
    <recommendedName>
        <fullName evidence="4">homogentisate 1,2-dioxygenase</fullName>
        <ecNumber evidence="4">1.13.11.5</ecNumber>
    </recommendedName>
</protein>
<dbReference type="VEuPathDB" id="TriTrypDB:BSAL_09310"/>
<evidence type="ECO:0000256" key="7">
    <source>
        <dbReference type="ARBA" id="ARBA00023002"/>
    </source>
</evidence>
<proteinExistence type="inferred from homology"/>
<dbReference type="OMA" id="WQGNYYP"/>
<dbReference type="GO" id="GO:0006570">
    <property type="term" value="P:tyrosine metabolic process"/>
    <property type="evidence" value="ECO:0007669"/>
    <property type="project" value="InterPro"/>
</dbReference>
<dbReference type="AlphaFoldDB" id="A0A0S4J710"/>
<gene>
    <name evidence="12" type="ORF">BSAL_09310</name>
</gene>
<dbReference type="PANTHER" id="PTHR11056">
    <property type="entry name" value="HOMOGENTISATE 1,2-DIOXYGENASE"/>
    <property type="match status" value="1"/>
</dbReference>
<evidence type="ECO:0000313" key="12">
    <source>
        <dbReference type="EMBL" id="CUG87236.1"/>
    </source>
</evidence>
<reference evidence="13" key="1">
    <citation type="submission" date="2015-09" db="EMBL/GenBank/DDBJ databases">
        <authorList>
            <consortium name="Pathogen Informatics"/>
        </authorList>
    </citation>
    <scope>NUCLEOTIDE SEQUENCE [LARGE SCALE GENOMIC DNA]</scope>
    <source>
        <strain evidence="13">Lake Konstanz</strain>
    </source>
</reference>